<comment type="caution">
    <text evidence="8">The sequence shown here is derived from an EMBL/GenBank/DDBJ whole genome shotgun (WGS) entry which is preliminary data.</text>
</comment>
<reference evidence="8 9" key="1">
    <citation type="submission" date="2018-07" db="EMBL/GenBank/DDBJ databases">
        <title>Genomic and Epidemiologic Investigation of an Indolent Hospital Outbreak.</title>
        <authorList>
            <person name="Johnson R.C."/>
            <person name="Deming C."/>
            <person name="Conlan S."/>
            <person name="Zellmer C.J."/>
            <person name="Michelin A.V."/>
            <person name="Lee-Lin S."/>
            <person name="Thomas P.J."/>
            <person name="Park M."/>
            <person name="Weingarten R.A."/>
            <person name="Less J."/>
            <person name="Dekker J.P."/>
            <person name="Frank K.M."/>
            <person name="Musser K.A."/>
            <person name="Mcquiston J.R."/>
            <person name="Henderson D.K."/>
            <person name="Lau A.F."/>
            <person name="Palmore T.N."/>
            <person name="Segre J.A."/>
        </authorList>
    </citation>
    <scope>NUCLEOTIDE SEQUENCE [LARGE SCALE GENOMIC DNA]</scope>
    <source>
        <strain evidence="8 9">SK-CDC1_0717</strain>
    </source>
</reference>
<accession>A0A430G7S2</accession>
<dbReference type="SUPFAM" id="SSF47203">
    <property type="entry name" value="Acyl-CoA dehydrogenase C-terminal domain-like"/>
    <property type="match status" value="1"/>
</dbReference>
<dbReference type="SUPFAM" id="SSF56645">
    <property type="entry name" value="Acyl-CoA dehydrogenase NM domain-like"/>
    <property type="match status" value="1"/>
</dbReference>
<dbReference type="Gene3D" id="1.10.540.10">
    <property type="entry name" value="Acyl-CoA dehydrogenase/oxidase, N-terminal domain"/>
    <property type="match status" value="1"/>
</dbReference>
<dbReference type="Pfam" id="PF00441">
    <property type="entry name" value="Acyl-CoA_dh_1"/>
    <property type="match status" value="1"/>
</dbReference>
<dbReference type="RefSeq" id="WP_126003395.1">
    <property type="nucleotide sequence ID" value="NZ_QQYZ01000002.1"/>
</dbReference>
<evidence type="ECO:0000259" key="6">
    <source>
        <dbReference type="Pfam" id="PF00441"/>
    </source>
</evidence>
<keyword evidence="5" id="KW-0560">Oxidoreductase</keyword>
<feature type="domain" description="Acyl-CoA dehydrogenase/oxidase C-terminal" evidence="6">
    <location>
        <begin position="174"/>
        <end position="289"/>
    </location>
</feature>
<evidence type="ECO:0000256" key="1">
    <source>
        <dbReference type="ARBA" id="ARBA00001974"/>
    </source>
</evidence>
<dbReference type="InterPro" id="IPR013786">
    <property type="entry name" value="AcylCoA_DH/ox_N"/>
</dbReference>
<evidence type="ECO:0000313" key="9">
    <source>
        <dbReference type="Proteomes" id="UP000287746"/>
    </source>
</evidence>
<dbReference type="PANTHER" id="PTHR43884">
    <property type="entry name" value="ACYL-COA DEHYDROGENASE"/>
    <property type="match status" value="1"/>
</dbReference>
<dbReference type="Gene3D" id="1.20.140.10">
    <property type="entry name" value="Butyryl-CoA Dehydrogenase, subunit A, domain 3"/>
    <property type="match status" value="1"/>
</dbReference>
<evidence type="ECO:0000256" key="4">
    <source>
        <dbReference type="ARBA" id="ARBA00022827"/>
    </source>
</evidence>
<feature type="domain" description="Acyl-CoA dehydrogenase/oxidase N-terminal" evidence="7">
    <location>
        <begin position="4"/>
        <end position="95"/>
    </location>
</feature>
<dbReference type="InterPro" id="IPR009100">
    <property type="entry name" value="AcylCoA_DH/oxidase_NM_dom_sf"/>
</dbReference>
<evidence type="ECO:0000313" key="8">
    <source>
        <dbReference type="EMBL" id="RSY89467.1"/>
    </source>
</evidence>
<keyword evidence="3" id="KW-0285">Flavoprotein</keyword>
<dbReference type="GO" id="GO:0050660">
    <property type="term" value="F:flavin adenine dinucleotide binding"/>
    <property type="evidence" value="ECO:0007669"/>
    <property type="project" value="InterPro"/>
</dbReference>
<dbReference type="EMBL" id="QQYZ01000002">
    <property type="protein sequence ID" value="RSY89467.1"/>
    <property type="molecule type" value="Genomic_DNA"/>
</dbReference>
<evidence type="ECO:0000256" key="3">
    <source>
        <dbReference type="ARBA" id="ARBA00022630"/>
    </source>
</evidence>
<sequence>MSENRAFFRETVEQILADTLDQSRIEASERRMLPAALYKALEENGVTRMLVPEGKGGIGADIGDSFAILRAMGAAAAPGPIVETMLGNKLLAEAGLEPADGLIALAFADDGAAVLHAVPWGGGVDHVLAVTPSGISLSASASWEMEAALDAADEPRDTLRGSLGAIVALDTSATLRTAAILRAGQMLGAIEWTLARSIDYAGERKQFGREISKFQVIQQMLAELAAHMLASAGIAEAAADAGRETLIAAARSRLGDAADAAIGIGHQVHGAMGFSKEYALNHRTRRLMAWRDDFGSVQFWRRRLAGGFVTCSREEFWPAIADAGNRRAA</sequence>
<evidence type="ECO:0000259" key="7">
    <source>
        <dbReference type="Pfam" id="PF02771"/>
    </source>
</evidence>
<dbReference type="InterPro" id="IPR009075">
    <property type="entry name" value="AcylCo_DH/oxidase_C"/>
</dbReference>
<dbReference type="Proteomes" id="UP000287746">
    <property type="component" value="Unassembled WGS sequence"/>
</dbReference>
<comment type="cofactor">
    <cofactor evidence="1">
        <name>FAD</name>
        <dbReference type="ChEBI" id="CHEBI:57692"/>
    </cofactor>
</comment>
<protein>
    <submittedName>
        <fullName evidence="8">Acyl-CoA dehydrogenase</fullName>
    </submittedName>
</protein>
<gene>
    <name evidence="8" type="ORF">DAH66_02040</name>
</gene>
<dbReference type="Pfam" id="PF02771">
    <property type="entry name" value="Acyl-CoA_dh_N"/>
    <property type="match status" value="1"/>
</dbReference>
<evidence type="ECO:0000256" key="2">
    <source>
        <dbReference type="ARBA" id="ARBA00009347"/>
    </source>
</evidence>
<keyword evidence="4" id="KW-0274">FAD</keyword>
<dbReference type="InterPro" id="IPR037069">
    <property type="entry name" value="AcylCoA_DH/ox_N_sf"/>
</dbReference>
<evidence type="ECO:0000256" key="5">
    <source>
        <dbReference type="ARBA" id="ARBA00023002"/>
    </source>
</evidence>
<dbReference type="AlphaFoldDB" id="A0A430G7S2"/>
<proteinExistence type="inferred from homology"/>
<name>A0A430G7S2_9SPHN</name>
<dbReference type="InterPro" id="IPR036250">
    <property type="entry name" value="AcylCo_DH-like_C"/>
</dbReference>
<organism evidence="8 9">
    <name type="scientific">Sphingomonas koreensis</name>
    <dbReference type="NCBI Taxonomy" id="93064"/>
    <lineage>
        <taxon>Bacteria</taxon>
        <taxon>Pseudomonadati</taxon>
        <taxon>Pseudomonadota</taxon>
        <taxon>Alphaproteobacteria</taxon>
        <taxon>Sphingomonadales</taxon>
        <taxon>Sphingomonadaceae</taxon>
        <taxon>Sphingomonas</taxon>
    </lineage>
</organism>
<comment type="similarity">
    <text evidence="2">Belongs to the acyl-CoA dehydrogenase family.</text>
</comment>
<dbReference type="GO" id="GO:0003995">
    <property type="term" value="F:acyl-CoA dehydrogenase activity"/>
    <property type="evidence" value="ECO:0007669"/>
    <property type="project" value="TreeGrafter"/>
</dbReference>
<dbReference type="PANTHER" id="PTHR43884:SF20">
    <property type="entry name" value="ACYL-COA DEHYDROGENASE FADE28"/>
    <property type="match status" value="1"/>
</dbReference>